<name>A0AC61PNT6_9FIRM</name>
<comment type="caution">
    <text evidence="1">The sequence shown here is derived from an EMBL/GenBank/DDBJ whole genome shotgun (WGS) entry which is preliminary data.</text>
</comment>
<dbReference type="EMBL" id="FWXZ01000005">
    <property type="protein sequence ID" value="SMC77398.1"/>
    <property type="molecule type" value="Genomic_DNA"/>
</dbReference>
<keyword evidence="2" id="KW-1185">Reference proteome</keyword>
<sequence>MRKGTRRYVAWLCVFCMLLTSIPYSVLSDNAPATPTDLQPDAAEVTEEDGIRNIDAPAAEPAEQENESPEPEPEKPADGENAAGEGKLKVNRELVTGNDQTIKGKLEKKEYLVRFTPSETQTAYLILSSDKQLEAVVTAEETGAAVRFVPDGTDEDGRNVWIAAEYKTGKDQAYLVRITGAVSAEFTLRIVKKSVLTRERETENTERAEEEPGEETEKQTEEEVPEEPADEKAEEIGEELPEEESGEETGEAPEEQPETAGEAIPEEKREETEEETGMPAEEPETEPESEPDGEAVTEPEEEPGEETEEQTEEEAPEELPDEKEEETGEELPEEESGEETGEGLPGEEPGEEKEEQTEEETGEELPEEVLQPEDGTAPDEEPAEPEAGELLPEEETEEPAEMRLDATEPGTEAWICFLPDAGIPPEAELHVREIPADREEACRKGLAKALKCENESCLRYTKYIEFTLTGEGKELELKAPMTVCMRLPDVREGAEVLRVVRLDGAEPEGLDSSLQRGILSFRTDTLGVFGIGNALTSLAAGETELVRVEVLGFASGVPVSLNRAEDPEVAEGLEVLGTFTIGRQAEIPAGEEQETFRIRAELKKDAAAESMESVSLYRVKDGQAEAVTGEKTAEGWIVKPDAEQIAVIRDTGLRRRTLSTNPEGKTEEQTITLNGLVPMNAEVTAEDVTERFAGYVFPRLPQRSLLKARKAAPQGGTPEEWITLAAFDISITDEKGEYQPDEDKPIRVEIIDSRITPDRETELWHIRDDGTEEKIENITVEEGRIVFEAAGFSVYVVVVHEDGTVANPRVEFHFISRDDNALTGGNRVYYASAPYPFRNKDGQNQTTQILKDGETLELITDPGNLEDKHFYGWYVVDPYIISGTTNEYGIGTADSKLYYSWPANPDAIAFEKPISIGESNVSIGDTVHWSLNGVSGAGTVDKDGSVHVFLAPVYDKYNFINFMLYARDAGVSGASNLMTRKLIAKGSSQDIDVRISDIRSSSTDAVHLIFIGWEYNAGTEENPDWVQLPTVDYTGAELKDPGRDGVYFTSSGMAEGESINLYPIFVEARWVDFVSGVSGSGAAFVGSRFLESWGRNGVTPEGMTPDPDVNVFDPSIPVSQRQGYLFEGWYAFASTDPDTGEITNLTEPKDVPVSYIDDNLQEQLVTINTTAKKITDRNGRIVYSGKYTLDTGSGYDLFEGSGTSLKFYDALDRLTLYANWIPDLSGITVVYWTENADDDGYSSSAVKTISTKQLNDQLNTAYASGSEITLEGLQAYTEDSVSVLSTGFLDDVSAVPAGEEIFYDLNTEKSDRSKIIDGDGNAIFNVYYSRKVFKLVFHIGRDGYVKTGGAQKTAEGWDGNWIEFMFNDPKLTQLGYTAHSGSSLRGLYSMTFEGRTYTSEYVTTNANVMGDYVPAADENVYVLAAKYGAYIGDRWPSPSNPRFRFDEPSNTTHTMYTWAGYYGSLYCQIANDRPTWAGQQGNNPDLNGIYSYMSAELCTNRAGTGIINQNQVHHIVAYFGRKSNQDRIKQYHTLFEAVEGTYDPAEVTLVPGEDYTGYSRTTWSSDIAHVSPEVITDKMFYESDGSPVPVISNVNPEFQMAWDFSGYDYFYSCYNVPERYDNHVYFFYTPKQYTLTFMYENEADRKMDTYFYRQSLADARKYEDPWKEGYSFLGWYTNEAGAGEPFDFEHSTMPSQSIVLYPVFKKLDYVIRIDPNGAEIDRWRAGSTSAGASTGFRVNYKETISAYNFLERNYLPTYEQEIRELGLNPETELYYYLNTRYISEEHDGNFIPGALRSALYLTAAEIDEYWTYYSSFPEERFTERGAVKFTNKEEWMDAYLGGHNLDNLTKYRRKQGAEHYSFMGWYQVMEDGSLASAPFNFNTMITEDTEIRALWRLDGGYYIRYNPNYTEDDGHGNVTTVMGNVEQWSDPEDPSRLLYADQSPTHILRAPSNITPGWVFRGWRVVRLNGETWEPIQLDENGEAVYYQPGSDFIIDSGLVSEIAGNGAVIHMQAYYEPDDTSYRRPDVTSLILDANDPRGGYVNSADSAGLPALDHPGHTWINTEDHLDGSGRPTQILFGDTEELLQSNLALHLYRYATEQTHDGVQGTSYFSNDDFYLLLGFDEQEDPLNPTTGSPYIPAFAADGVAAVTREGQKTLYAMWEPMIYAIFVNTTSEPITVRFSGTAGTETVRVVNMVTGEYDREETRGTITIPARTGETDGMIKVVLPCAEAGTDVLTAEALNDHARKKMSVSGTFRDEPCGTGEEGVRYDDTATWSGTLQFDEEGIVVTYTEEPDNQVLFDVNTGHWQETSTDYIQLEDDLYTIYEAKITDNAYRPADPAHPGLVFIGWTTNADIAAQRDFSTEEAVTWGSTTIIPDEGGVVLDKVREEYLWDFSQPPPYEQTLYAVWSDKVSVVYNMMYSSNTKLHIWNGPETTDTDKPYVFYRSQEDPRYVIWSMAKGDRAVKPENPSPHSERPNWNFITWLEHNAKTDGFRSNDRKPSSSEIADYGFDFSQRIMETVTLVTSWTSNKPQHFTFTVEKRVVDGNPNDEFTFNVEVLDELVYGKITSSTNTIGPPARRWGSAAVRLKNNQQYTVNVTVSYIPDWDGAYGVGIEVTDANSAVIRSGQVIYCEKNTYKNFVSDYQYTLKISEEAAAGYDTEVTVEDMVGEIVCDTSQEERAFSFTVRQGSRFAQARNDYTAGADNSLRIVFTNTGEPIIAPTGVRTGIVPFALMMLAGLLLAAGIILPGRVRKYRQGKAAQTEETAGKQGDPVK</sequence>
<protein>
    <submittedName>
        <fullName evidence="1">Repeat domain (List_Bact_rpt)</fullName>
    </submittedName>
</protein>
<proteinExistence type="predicted"/>
<evidence type="ECO:0000313" key="1">
    <source>
        <dbReference type="EMBL" id="SMC77398.1"/>
    </source>
</evidence>
<evidence type="ECO:0000313" key="2">
    <source>
        <dbReference type="Proteomes" id="UP000192328"/>
    </source>
</evidence>
<gene>
    <name evidence="1" type="ORF">SAMN06297397_2455</name>
</gene>
<reference evidence="1" key="1">
    <citation type="submission" date="2017-04" db="EMBL/GenBank/DDBJ databases">
        <authorList>
            <person name="Varghese N."/>
            <person name="Submissions S."/>
        </authorList>
    </citation>
    <scope>NUCLEOTIDE SEQUENCE</scope>
    <source>
        <strain evidence="1">WTE2008</strain>
    </source>
</reference>
<organism evidence="1 2">
    <name type="scientific">Aristaeella lactis</name>
    <dbReference type="NCBI Taxonomy" id="3046383"/>
    <lineage>
        <taxon>Bacteria</taxon>
        <taxon>Bacillati</taxon>
        <taxon>Bacillota</taxon>
        <taxon>Clostridia</taxon>
        <taxon>Eubacteriales</taxon>
        <taxon>Aristaeellaceae</taxon>
        <taxon>Aristaeella</taxon>
    </lineage>
</organism>
<dbReference type="Proteomes" id="UP000192328">
    <property type="component" value="Unassembled WGS sequence"/>
</dbReference>
<accession>A0AC61PNT6</accession>